<dbReference type="STRING" id="1423351.A0A074RTP4"/>
<dbReference type="EMBL" id="AZST01000590">
    <property type="protein sequence ID" value="KEP48038.1"/>
    <property type="molecule type" value="Genomic_DNA"/>
</dbReference>
<dbReference type="AlphaFoldDB" id="A0A074RTP4"/>
<dbReference type="Proteomes" id="UP000027456">
    <property type="component" value="Unassembled WGS sequence"/>
</dbReference>
<dbReference type="InterPro" id="IPR036291">
    <property type="entry name" value="NAD(P)-bd_dom_sf"/>
</dbReference>
<reference evidence="2 3" key="1">
    <citation type="submission" date="2013-12" db="EMBL/GenBank/DDBJ databases">
        <authorList>
            <person name="Cubeta M."/>
            <person name="Pakala S."/>
            <person name="Fedorova N."/>
            <person name="Thomas E."/>
            <person name="Dean R."/>
            <person name="Jabaji S."/>
            <person name="Neate S."/>
            <person name="Toda T."/>
            <person name="Tavantzis S."/>
            <person name="Vilgalys R."/>
            <person name="Bharathan N."/>
            <person name="Pakala S."/>
            <person name="Losada L.S."/>
            <person name="Zafar N."/>
            <person name="Nierman W."/>
        </authorList>
    </citation>
    <scope>NUCLEOTIDE SEQUENCE [LARGE SCALE GENOMIC DNA]</scope>
    <source>
        <strain evidence="2 3">123E</strain>
    </source>
</reference>
<dbReference type="Pfam" id="PF01370">
    <property type="entry name" value="Epimerase"/>
    <property type="match status" value="1"/>
</dbReference>
<name>A0A074RTP4_9AGAM</name>
<dbReference type="HOGENOM" id="CLU_1579403_0_0_1"/>
<evidence type="ECO:0000259" key="1">
    <source>
        <dbReference type="Pfam" id="PF01370"/>
    </source>
</evidence>
<feature type="domain" description="NAD-dependent epimerase/dehydratase" evidence="1">
    <location>
        <begin position="25"/>
        <end position="153"/>
    </location>
</feature>
<sequence>MTQRYDPEWPLQEAHKVQPVQKVRVVVTRTTGELGSYLLAQLLASGRVENVWAMNRESDKGNTQGGGVASFEVYVDKGLEVSNMGLSDGLYNEATIIIHNAWPVNFNLSQQSFEASIRGGRNLLDLTFHSAALTVFPKFLFTSSISVAGTTGPGNHLKEVPVVLDDCSN</sequence>
<accession>A0A074RTP4</accession>
<comment type="caution">
    <text evidence="2">The sequence shown here is derived from an EMBL/GenBank/DDBJ whole genome shotgun (WGS) entry which is preliminary data.</text>
</comment>
<evidence type="ECO:0000313" key="2">
    <source>
        <dbReference type="EMBL" id="KEP48038.1"/>
    </source>
</evidence>
<gene>
    <name evidence="2" type="ORF">V565_135670</name>
</gene>
<dbReference type="Gene3D" id="3.40.50.720">
    <property type="entry name" value="NAD(P)-binding Rossmann-like Domain"/>
    <property type="match status" value="1"/>
</dbReference>
<dbReference type="InterPro" id="IPR001509">
    <property type="entry name" value="Epimerase_deHydtase"/>
</dbReference>
<dbReference type="OrthoDB" id="429813at2759"/>
<protein>
    <submittedName>
        <fullName evidence="2">Putative L-aminoadipate-semialdehyde dehydrogenase</fullName>
    </submittedName>
</protein>
<proteinExistence type="predicted"/>
<organism evidence="2 3">
    <name type="scientific">Rhizoctonia solani 123E</name>
    <dbReference type="NCBI Taxonomy" id="1423351"/>
    <lineage>
        <taxon>Eukaryota</taxon>
        <taxon>Fungi</taxon>
        <taxon>Dikarya</taxon>
        <taxon>Basidiomycota</taxon>
        <taxon>Agaricomycotina</taxon>
        <taxon>Agaricomycetes</taxon>
        <taxon>Cantharellales</taxon>
        <taxon>Ceratobasidiaceae</taxon>
        <taxon>Rhizoctonia</taxon>
    </lineage>
</organism>
<evidence type="ECO:0000313" key="3">
    <source>
        <dbReference type="Proteomes" id="UP000027456"/>
    </source>
</evidence>
<keyword evidence="3" id="KW-1185">Reference proteome</keyword>
<dbReference type="SUPFAM" id="SSF51735">
    <property type="entry name" value="NAD(P)-binding Rossmann-fold domains"/>
    <property type="match status" value="1"/>
</dbReference>